<feature type="coiled-coil region" evidence="3">
    <location>
        <begin position="218"/>
        <end position="248"/>
    </location>
</feature>
<comment type="domain">
    <text evidence="3">The coiled-coil domain is required for assembly into the NuA4 complex.</text>
</comment>
<keyword evidence="6" id="KW-1185">Reference proteome</keyword>
<comment type="caution">
    <text evidence="5">The sequence shown here is derived from an EMBL/GenBank/DDBJ whole genome shotgun (WGS) entry which is preliminary data.</text>
</comment>
<keyword evidence="3" id="KW-0234">DNA repair</keyword>
<keyword evidence="1 2" id="KW-0539">Nucleus</keyword>
<dbReference type="EMBL" id="JBANRG010000002">
    <property type="protein sequence ID" value="KAK7470163.1"/>
    <property type="molecule type" value="Genomic_DNA"/>
</dbReference>
<keyword evidence="3" id="KW-0963">Cytoplasm</keyword>
<keyword evidence="3" id="KW-0804">Transcription</keyword>
<evidence type="ECO:0000256" key="3">
    <source>
        <dbReference type="RuleBase" id="RU367117"/>
    </source>
</evidence>
<dbReference type="Gene3D" id="2.60.40.1970">
    <property type="entry name" value="YEATS domain"/>
    <property type="match status" value="1"/>
</dbReference>
<evidence type="ECO:0000259" key="4">
    <source>
        <dbReference type="PROSITE" id="PS51037"/>
    </source>
</evidence>
<keyword evidence="3" id="KW-0227">DNA damage</keyword>
<proteinExistence type="inferred from homology"/>
<accession>A0ABR1K4X1</accession>
<comment type="subunit">
    <text evidence="3">Component of the SWR1 chromatin-remodeling complex and of the NuA4 histone acetyltransferase complex.</text>
</comment>
<comment type="subcellular location">
    <subcellularLocation>
        <location evidence="3">Nucleus</location>
    </subcellularLocation>
    <subcellularLocation>
        <location evidence="3">Cytoplasm</location>
    </subcellularLocation>
</comment>
<dbReference type="PROSITE" id="PS51037">
    <property type="entry name" value="YEATS"/>
    <property type="match status" value="1"/>
</dbReference>
<keyword evidence="3" id="KW-0175">Coiled coil</keyword>
<dbReference type="Pfam" id="PF03366">
    <property type="entry name" value="YEATS"/>
    <property type="match status" value="1"/>
</dbReference>
<keyword evidence="3" id="KW-0805">Transcription regulation</keyword>
<protein>
    <recommendedName>
        <fullName evidence="3">Protein AF-9 homolog</fullName>
    </recommendedName>
</protein>
<dbReference type="InterPro" id="IPR005033">
    <property type="entry name" value="YEATS"/>
</dbReference>
<gene>
    <name evidence="3 5" type="primary">YAF9</name>
    <name evidence="5" type="ORF">VKT23_001601</name>
</gene>
<comment type="similarity">
    <text evidence="3">Belongs to the YAF9 family.</text>
</comment>
<dbReference type="CDD" id="cd16908">
    <property type="entry name" value="YEATS_Yaf9_like"/>
    <property type="match status" value="1"/>
</dbReference>
<reference evidence="5 6" key="1">
    <citation type="submission" date="2024-01" db="EMBL/GenBank/DDBJ databases">
        <title>A draft genome for the cacao thread blight pathogen Marasmiellus scandens.</title>
        <authorList>
            <person name="Baruah I.K."/>
            <person name="Leung J."/>
            <person name="Bukari Y."/>
            <person name="Amoako-Attah I."/>
            <person name="Meinhardt L.W."/>
            <person name="Bailey B.A."/>
            <person name="Cohen S.P."/>
        </authorList>
    </citation>
    <scope>NUCLEOTIDE SEQUENCE [LARGE SCALE GENOMIC DNA]</scope>
    <source>
        <strain evidence="5 6">GH-19</strain>
    </source>
</reference>
<dbReference type="Proteomes" id="UP001498398">
    <property type="component" value="Unassembled WGS sequence"/>
</dbReference>
<evidence type="ECO:0000256" key="2">
    <source>
        <dbReference type="PROSITE-ProRule" id="PRU00376"/>
    </source>
</evidence>
<sequence>MSNAERVRVRGLSIFRPIIYGNTATVLTTKEREALSQQTKDHTHRWTVAVRSAASAPDSDIVGGADDLSYFIKRVSFKLHETYPNSTRNIDKPPFEVTETGWGEFEVQIRITFIPESGEKAMTLYHHIKLHPWTLTGEPEIPPLEDAIRKGPVHSWQYDEIVFNDPYQNFLNLLMAHPPTLLPKEKRSKPTPFHIANPASLKDAANVTSEMGVPEFTMAIEKDEAERLEEAKKKVLEEQEKWKKLLIEKNEEYHRLQQMVEDL</sequence>
<comment type="function">
    <text evidence="3">Component of the SWR1 complex which mediates the ATP-dependent exchange of histone H2A for an H2A variant leading to transcriptional regulation of selected genes by chromatin remodeling. Component of the NuA4 histone acetyltransferase complex which is involved in transcriptional activation of selected genes principally by acetylation of nucleosomal histones H4 and H2A. The NuA4 complex is also involved in DNA repair. Yaf9 may also be required for viability in conditions in which the structural integrity of the spindle is compromised.</text>
</comment>
<dbReference type="InterPro" id="IPR055129">
    <property type="entry name" value="YEATS_dom"/>
</dbReference>
<dbReference type="PANTHER" id="PTHR23195">
    <property type="entry name" value="YEATS DOMAIN"/>
    <property type="match status" value="1"/>
</dbReference>
<organism evidence="5 6">
    <name type="scientific">Marasmiellus scandens</name>
    <dbReference type="NCBI Taxonomy" id="2682957"/>
    <lineage>
        <taxon>Eukaryota</taxon>
        <taxon>Fungi</taxon>
        <taxon>Dikarya</taxon>
        <taxon>Basidiomycota</taxon>
        <taxon>Agaricomycotina</taxon>
        <taxon>Agaricomycetes</taxon>
        <taxon>Agaricomycetidae</taxon>
        <taxon>Agaricales</taxon>
        <taxon>Marasmiineae</taxon>
        <taxon>Omphalotaceae</taxon>
        <taxon>Marasmiellus</taxon>
    </lineage>
</organism>
<keyword evidence="3" id="KW-0156">Chromatin regulator</keyword>
<evidence type="ECO:0000313" key="5">
    <source>
        <dbReference type="EMBL" id="KAK7470163.1"/>
    </source>
</evidence>
<name>A0ABR1K4X1_9AGAR</name>
<feature type="domain" description="YEATS" evidence="4">
    <location>
        <begin position="8"/>
        <end position="177"/>
    </location>
</feature>
<keyword evidence="3" id="KW-0010">Activator</keyword>
<dbReference type="InterPro" id="IPR038704">
    <property type="entry name" value="YEAST_sf"/>
</dbReference>
<evidence type="ECO:0000256" key="1">
    <source>
        <dbReference type="ARBA" id="ARBA00023242"/>
    </source>
</evidence>
<evidence type="ECO:0000313" key="6">
    <source>
        <dbReference type="Proteomes" id="UP001498398"/>
    </source>
</evidence>